<evidence type="ECO:0000256" key="2">
    <source>
        <dbReference type="ARBA" id="ARBA00011207"/>
    </source>
</evidence>
<evidence type="ECO:0000313" key="8">
    <source>
        <dbReference type="Proteomes" id="UP000046395"/>
    </source>
</evidence>
<dbReference type="InterPro" id="IPR036438">
    <property type="entry name" value="Insulin-like_sf"/>
</dbReference>
<dbReference type="InterPro" id="IPR022352">
    <property type="entry name" value="Ins/IGF/rlx"/>
</dbReference>
<keyword evidence="3" id="KW-0165">Cleavage on pair of basic residues</keyword>
<dbReference type="PRINTS" id="PR00276">
    <property type="entry name" value="INSULINFAMLY"/>
</dbReference>
<evidence type="ECO:0000256" key="3">
    <source>
        <dbReference type="ARBA" id="ARBA00022685"/>
    </source>
</evidence>
<keyword evidence="8" id="KW-1185">Reference proteome</keyword>
<organism evidence="8 9">
    <name type="scientific">Trichuris muris</name>
    <name type="common">Mouse whipworm</name>
    <dbReference type="NCBI Taxonomy" id="70415"/>
    <lineage>
        <taxon>Eukaryota</taxon>
        <taxon>Metazoa</taxon>
        <taxon>Ecdysozoa</taxon>
        <taxon>Nematoda</taxon>
        <taxon>Enoplea</taxon>
        <taxon>Dorylaimia</taxon>
        <taxon>Trichinellida</taxon>
        <taxon>Trichuridae</taxon>
        <taxon>Trichuris</taxon>
    </lineage>
</organism>
<keyword evidence="5" id="KW-1015">Disulfide bond</keyword>
<dbReference type="AlphaFoldDB" id="A0A5S6Q4Y9"/>
<feature type="domain" description="Insulin-like" evidence="7">
    <location>
        <begin position="71"/>
        <end position="146"/>
    </location>
</feature>
<dbReference type="GO" id="GO:0005576">
    <property type="term" value="C:extracellular region"/>
    <property type="evidence" value="ECO:0007669"/>
    <property type="project" value="UniProtKB-SubCell"/>
</dbReference>
<dbReference type="PROSITE" id="PS00262">
    <property type="entry name" value="INSULIN"/>
    <property type="match status" value="1"/>
</dbReference>
<evidence type="ECO:0000256" key="4">
    <source>
        <dbReference type="ARBA" id="ARBA00022729"/>
    </source>
</evidence>
<dbReference type="Proteomes" id="UP000046395">
    <property type="component" value="Unassembled WGS sequence"/>
</dbReference>
<name>A0A5S6Q4Y9_TRIMR</name>
<evidence type="ECO:0000259" key="7">
    <source>
        <dbReference type="SMART" id="SM00078"/>
    </source>
</evidence>
<dbReference type="PANTHER" id="PTHR13647:SF4">
    <property type="entry name" value="INSULIN-LIKE PEPTIDE 1-RELATED"/>
    <property type="match status" value="1"/>
</dbReference>
<dbReference type="WBParaSite" id="TMUE_0000002322.1">
    <property type="protein sequence ID" value="TMUE_0000002322.1"/>
    <property type="gene ID" value="WBGene00298170"/>
</dbReference>
<evidence type="ECO:0000256" key="1">
    <source>
        <dbReference type="ARBA" id="ARBA00009034"/>
    </source>
</evidence>
<reference evidence="8" key="1">
    <citation type="submission" date="2013-11" db="EMBL/GenBank/DDBJ databases">
        <authorList>
            <person name="Aslett M."/>
        </authorList>
    </citation>
    <scope>NUCLEOTIDE SEQUENCE [LARGE SCALE GENOMIC DNA]</scope>
    <source>
        <strain evidence="8">Edinburgh</strain>
    </source>
</reference>
<dbReference type="PANTHER" id="PTHR13647">
    <property type="entry name" value="INSULIN-LIKE PEPTIDE 2-RELATED"/>
    <property type="match status" value="1"/>
</dbReference>
<dbReference type="GO" id="GO:0005179">
    <property type="term" value="F:hormone activity"/>
    <property type="evidence" value="ECO:0007669"/>
    <property type="project" value="InterPro"/>
</dbReference>
<proteinExistence type="inferred from homology"/>
<evidence type="ECO:0000313" key="10">
    <source>
        <dbReference type="WBParaSite" id="TMUE_0000002322.1"/>
    </source>
</evidence>
<protein>
    <submittedName>
        <fullName evidence="9 10">Insulin-like domain-containing protein</fullName>
    </submittedName>
</protein>
<reference evidence="9 10" key="3">
    <citation type="submission" date="2019-12" db="UniProtKB">
        <authorList>
            <consortium name="WormBaseParasite"/>
        </authorList>
    </citation>
    <scope>IDENTIFICATION</scope>
</reference>
<evidence type="ECO:0000256" key="5">
    <source>
        <dbReference type="ARBA" id="ARBA00023157"/>
    </source>
</evidence>
<reference evidence="8" key="2">
    <citation type="submission" date="2014-03" db="EMBL/GenBank/DDBJ databases">
        <title>The whipworm genome and dual-species transcriptomics of an intimate host-pathogen interaction.</title>
        <authorList>
            <person name="Foth B.J."/>
            <person name="Tsai I.J."/>
            <person name="Reid A.J."/>
            <person name="Bancroft A.J."/>
            <person name="Nichol S."/>
            <person name="Tracey A."/>
            <person name="Holroyd N."/>
            <person name="Cotton J.A."/>
            <person name="Stanley E.J."/>
            <person name="Zarowiecki M."/>
            <person name="Liu J.Z."/>
            <person name="Huckvale T."/>
            <person name="Cooper P.J."/>
            <person name="Grencis R.K."/>
            <person name="Berriman M."/>
        </authorList>
    </citation>
    <scope>NUCLEOTIDE SEQUENCE [LARGE SCALE GENOMIC DNA]</scope>
    <source>
        <strain evidence="8">Edinburgh</strain>
    </source>
</reference>
<accession>A0A5S6Q4Y9</accession>
<comment type="similarity">
    <text evidence="1 6">Belongs to the insulin family.</text>
</comment>
<dbReference type="WBParaSite" id="TMUE_0000002321.1">
    <property type="protein sequence ID" value="TMUE_0000002321.1"/>
    <property type="gene ID" value="WBGene00298169"/>
</dbReference>
<dbReference type="SUPFAM" id="SSF56994">
    <property type="entry name" value="Insulin-like"/>
    <property type="match status" value="1"/>
</dbReference>
<comment type="subunit">
    <text evidence="2">Heterodimer of a B chain and an A chain linked by two disulfide bonds.</text>
</comment>
<keyword evidence="4" id="KW-0732">Signal</keyword>
<comment type="subcellular location">
    <subcellularLocation>
        <location evidence="6">Secreted</location>
    </subcellularLocation>
</comment>
<dbReference type="InterPro" id="IPR016179">
    <property type="entry name" value="Insulin-like"/>
</dbReference>
<keyword evidence="6" id="KW-0964">Secreted</keyword>
<sequence>MQKGKYHFEVTTFKGNLARSFHPSAHSSEGNITVLGRDRRRPEMPVRQQLPFIILCLLFFTPRVAGLADNMRLCGENLVKMMKIVCNNCFNGGSSFDIAQQKRDGIVGALLTRRKKIEERSKRSRKGIVEECCIRSCSYTYMRSYCCA</sequence>
<evidence type="ECO:0000313" key="9">
    <source>
        <dbReference type="WBParaSite" id="TMUE_0000002321.1"/>
    </source>
</evidence>
<dbReference type="Gene3D" id="1.10.100.10">
    <property type="entry name" value="Insulin-like"/>
    <property type="match status" value="1"/>
</dbReference>
<evidence type="ECO:0000256" key="6">
    <source>
        <dbReference type="RuleBase" id="RU000406"/>
    </source>
</evidence>
<dbReference type="InterPro" id="IPR022353">
    <property type="entry name" value="Insulin_CS"/>
</dbReference>
<dbReference type="Pfam" id="PF00049">
    <property type="entry name" value="Insulin"/>
    <property type="match status" value="1"/>
</dbReference>
<dbReference type="SMART" id="SM00078">
    <property type="entry name" value="IlGF"/>
    <property type="match status" value="1"/>
</dbReference>